<organism evidence="1 2">
    <name type="scientific">Brevibacterium aurantiacum</name>
    <dbReference type="NCBI Taxonomy" id="273384"/>
    <lineage>
        <taxon>Bacteria</taxon>
        <taxon>Bacillati</taxon>
        <taxon>Actinomycetota</taxon>
        <taxon>Actinomycetes</taxon>
        <taxon>Micrococcales</taxon>
        <taxon>Brevibacteriaceae</taxon>
        <taxon>Brevibacterium</taxon>
    </lineage>
</organism>
<evidence type="ECO:0000313" key="1">
    <source>
        <dbReference type="EMBL" id="TGD36349.1"/>
    </source>
</evidence>
<gene>
    <name evidence="1" type="ORF">EB834_20065</name>
</gene>
<proteinExistence type="predicted"/>
<sequence length="186" mass="19339">MVLHIFGGEVPGGNATTLWDSPQSSGLAKQSGSQMKSIPFIKPAAALAAFLFAVAAMTLTAATPSHAALGSCSSGTACVWNNNTYGGSYMKASATVKNYKTISWNNASGNPNDKANSVANRGSRCAVVFYQNTSHKGAGIRFNRPASGGITSDPYLKNGGGYSETSGASSKNFQDKISSHKWVRCS</sequence>
<dbReference type="AlphaFoldDB" id="A0A3S8SRX8"/>
<dbReference type="Pfam" id="PF03995">
    <property type="entry name" value="Inhibitor_I36"/>
    <property type="match status" value="1"/>
</dbReference>
<reference evidence="1 2" key="1">
    <citation type="submission" date="2018-10" db="EMBL/GenBank/DDBJ databases">
        <title>Brevibacterium genomes from Austrain hard cheese rinds.</title>
        <authorList>
            <person name="Anast J.M."/>
            <person name="Dzieciol M."/>
            <person name="Schultz D.L."/>
            <person name="Mann E."/>
            <person name="Wagner M."/>
            <person name="Schmitz-Esser S."/>
        </authorList>
    </citation>
    <scope>NUCLEOTIDE SEQUENCE [LARGE SCALE GENOMIC DNA]</scope>
    <source>
        <strain evidence="1 2">L261</strain>
    </source>
</reference>
<evidence type="ECO:0000313" key="2">
    <source>
        <dbReference type="Proteomes" id="UP000297736"/>
    </source>
</evidence>
<comment type="caution">
    <text evidence="1">The sequence shown here is derived from an EMBL/GenBank/DDBJ whole genome shotgun (WGS) entry which is preliminary data.</text>
</comment>
<protein>
    <submittedName>
        <fullName evidence="1">Uncharacterized protein</fullName>
    </submittedName>
</protein>
<name>A0A3S8SRX8_BREAU</name>
<dbReference type="EMBL" id="RHFF01000041">
    <property type="protein sequence ID" value="TGD36349.1"/>
    <property type="molecule type" value="Genomic_DNA"/>
</dbReference>
<dbReference type="OrthoDB" id="4829950at2"/>
<accession>A0A3S8SRX8</accession>
<dbReference type="Gene3D" id="2.60.20.10">
    <property type="entry name" value="Crystallins"/>
    <property type="match status" value="1"/>
</dbReference>
<dbReference type="Proteomes" id="UP000297736">
    <property type="component" value="Unassembled WGS sequence"/>
</dbReference>